<evidence type="ECO:0000256" key="8">
    <source>
        <dbReference type="ARBA" id="ARBA00037948"/>
    </source>
</evidence>
<feature type="domain" description="C2H2-type" evidence="10">
    <location>
        <begin position="312"/>
        <end position="336"/>
    </location>
</feature>
<protein>
    <recommendedName>
        <fullName evidence="10">C2H2-type domain-containing protein</fullName>
    </recommendedName>
</protein>
<comment type="caution">
    <text evidence="11">The sequence shown here is derived from an EMBL/GenBank/DDBJ whole genome shotgun (WGS) entry which is preliminary data.</text>
</comment>
<sequence>MDYLWPQERLLKIFSKSSIRLAVAHASGDGVLNRCCRLCGSENNLRCFCTSYMWEGVEERYDQMLFSSFGIRVSPPDCLVCENCIRQLRNIHRFRSLVLAAFARASSEYSTRLSQKSGKGSLKAKIKCKKSSISEYLKNDSKAYVKQASSKKSSLNTNVQLKRTNVACSMCKQRYPMLLPTKTSKIFICSRCKKKSAPRNTICRKCNIILPANKLREHLEIHTRNEMKRKSRLSLGSKNINQGRTDGNFPLLHQHYCAECPKKYTVAQHLAAHVQREHRKKSDYLCAICGKDLKSREMLDRHMRTHTGQPVYQCDVCLRYFKGKESFQSHYLSHGK</sequence>
<dbReference type="OrthoDB" id="8117402at2759"/>
<dbReference type="Pfam" id="PF07776">
    <property type="entry name" value="zf-AD"/>
    <property type="match status" value="1"/>
</dbReference>
<evidence type="ECO:0000256" key="9">
    <source>
        <dbReference type="PROSITE-ProRule" id="PRU00042"/>
    </source>
</evidence>
<comment type="similarity">
    <text evidence="8">Belongs to the snail C2H2-type zinc-finger protein family.</text>
</comment>
<dbReference type="InterPro" id="IPR036236">
    <property type="entry name" value="Znf_C2H2_sf"/>
</dbReference>
<gene>
    <name evidence="11" type="ORF">PMACD_LOCUS14624</name>
</gene>
<evidence type="ECO:0000256" key="2">
    <source>
        <dbReference type="ARBA" id="ARBA00022723"/>
    </source>
</evidence>
<keyword evidence="7" id="KW-0539">Nucleus</keyword>
<evidence type="ECO:0000256" key="4">
    <source>
        <dbReference type="ARBA" id="ARBA00022771"/>
    </source>
</evidence>
<dbReference type="PANTHER" id="PTHR24388">
    <property type="entry name" value="ZINC FINGER PROTEIN"/>
    <property type="match status" value="1"/>
</dbReference>
<dbReference type="Gene3D" id="3.30.160.60">
    <property type="entry name" value="Classic Zinc Finger"/>
    <property type="match status" value="2"/>
</dbReference>
<name>A0A821XAV6_9NEOP</name>
<keyword evidence="12" id="KW-1185">Reference proteome</keyword>
<proteinExistence type="inferred from homology"/>
<evidence type="ECO:0000259" key="10">
    <source>
        <dbReference type="PROSITE" id="PS50157"/>
    </source>
</evidence>
<dbReference type="PROSITE" id="PS00028">
    <property type="entry name" value="ZINC_FINGER_C2H2_1"/>
    <property type="match status" value="2"/>
</dbReference>
<evidence type="ECO:0000256" key="7">
    <source>
        <dbReference type="ARBA" id="ARBA00023242"/>
    </source>
</evidence>
<dbReference type="SUPFAM" id="SSF57667">
    <property type="entry name" value="beta-beta-alpha zinc fingers"/>
    <property type="match status" value="1"/>
</dbReference>
<dbReference type="SMART" id="SM00868">
    <property type="entry name" value="zf-AD"/>
    <property type="match status" value="1"/>
</dbReference>
<dbReference type="Pfam" id="PF12874">
    <property type="entry name" value="zf-met"/>
    <property type="match status" value="1"/>
</dbReference>
<dbReference type="GO" id="GO:0005634">
    <property type="term" value="C:nucleus"/>
    <property type="evidence" value="ECO:0007669"/>
    <property type="project" value="UniProtKB-SubCell"/>
</dbReference>
<dbReference type="InterPro" id="IPR012934">
    <property type="entry name" value="Znf_AD"/>
</dbReference>
<keyword evidence="5" id="KW-0862">Zinc</keyword>
<dbReference type="FunFam" id="3.30.160.60:FF:002343">
    <property type="entry name" value="Zinc finger protein 33A"/>
    <property type="match status" value="1"/>
</dbReference>
<comment type="subcellular location">
    <subcellularLocation>
        <location evidence="1">Nucleus</location>
    </subcellularLocation>
</comment>
<dbReference type="InterPro" id="IPR013087">
    <property type="entry name" value="Znf_C2H2_type"/>
</dbReference>
<evidence type="ECO:0000313" key="12">
    <source>
        <dbReference type="Proteomes" id="UP000663880"/>
    </source>
</evidence>
<reference evidence="11" key="1">
    <citation type="submission" date="2021-02" db="EMBL/GenBank/DDBJ databases">
        <authorList>
            <person name="Steward A R."/>
        </authorList>
    </citation>
    <scope>NUCLEOTIDE SEQUENCE</scope>
</reference>
<dbReference type="InterPro" id="IPR050527">
    <property type="entry name" value="Snail/Krueppel_Znf"/>
</dbReference>
<keyword evidence="2" id="KW-0479">Metal-binding</keyword>
<evidence type="ECO:0000256" key="6">
    <source>
        <dbReference type="ARBA" id="ARBA00023125"/>
    </source>
</evidence>
<dbReference type="Pfam" id="PF00096">
    <property type="entry name" value="zf-C2H2"/>
    <property type="match status" value="2"/>
</dbReference>
<evidence type="ECO:0000256" key="1">
    <source>
        <dbReference type="ARBA" id="ARBA00004123"/>
    </source>
</evidence>
<evidence type="ECO:0000256" key="3">
    <source>
        <dbReference type="ARBA" id="ARBA00022737"/>
    </source>
</evidence>
<dbReference type="EMBL" id="CAJOBZ010000066">
    <property type="protein sequence ID" value="CAF4939779.1"/>
    <property type="molecule type" value="Genomic_DNA"/>
</dbReference>
<dbReference type="AlphaFoldDB" id="A0A821XAV6"/>
<accession>A0A821XAV6</accession>
<organism evidence="11 12">
    <name type="scientific">Pieris macdunnoughi</name>
    <dbReference type="NCBI Taxonomy" id="345717"/>
    <lineage>
        <taxon>Eukaryota</taxon>
        <taxon>Metazoa</taxon>
        <taxon>Ecdysozoa</taxon>
        <taxon>Arthropoda</taxon>
        <taxon>Hexapoda</taxon>
        <taxon>Insecta</taxon>
        <taxon>Pterygota</taxon>
        <taxon>Neoptera</taxon>
        <taxon>Endopterygota</taxon>
        <taxon>Lepidoptera</taxon>
        <taxon>Glossata</taxon>
        <taxon>Ditrysia</taxon>
        <taxon>Papilionoidea</taxon>
        <taxon>Pieridae</taxon>
        <taxon>Pierinae</taxon>
        <taxon>Pieris</taxon>
    </lineage>
</organism>
<keyword evidence="6" id="KW-0238">DNA-binding</keyword>
<dbReference type="GO" id="GO:0000981">
    <property type="term" value="F:DNA-binding transcription factor activity, RNA polymerase II-specific"/>
    <property type="evidence" value="ECO:0007669"/>
    <property type="project" value="TreeGrafter"/>
</dbReference>
<dbReference type="PROSITE" id="PS50157">
    <property type="entry name" value="ZINC_FINGER_C2H2_2"/>
    <property type="match status" value="3"/>
</dbReference>
<dbReference type="GO" id="GO:0008270">
    <property type="term" value="F:zinc ion binding"/>
    <property type="evidence" value="ECO:0007669"/>
    <property type="project" value="UniProtKB-KW"/>
</dbReference>
<dbReference type="SMART" id="SM00355">
    <property type="entry name" value="ZnF_C2H2"/>
    <property type="match status" value="4"/>
</dbReference>
<keyword evidence="3" id="KW-0677">Repeat</keyword>
<feature type="domain" description="C2H2-type" evidence="10">
    <location>
        <begin position="255"/>
        <end position="283"/>
    </location>
</feature>
<dbReference type="PANTHER" id="PTHR24388:SF54">
    <property type="entry name" value="PROTEIN ESCARGOT"/>
    <property type="match status" value="1"/>
</dbReference>
<feature type="domain" description="C2H2-type" evidence="10">
    <location>
        <begin position="284"/>
        <end position="311"/>
    </location>
</feature>
<evidence type="ECO:0000313" key="11">
    <source>
        <dbReference type="EMBL" id="CAF4939779.1"/>
    </source>
</evidence>
<dbReference type="Proteomes" id="UP000663880">
    <property type="component" value="Unassembled WGS sequence"/>
</dbReference>
<dbReference type="GO" id="GO:0000978">
    <property type="term" value="F:RNA polymerase II cis-regulatory region sequence-specific DNA binding"/>
    <property type="evidence" value="ECO:0007669"/>
    <property type="project" value="TreeGrafter"/>
</dbReference>
<keyword evidence="4 9" id="KW-0863">Zinc-finger</keyword>
<evidence type="ECO:0000256" key="5">
    <source>
        <dbReference type="ARBA" id="ARBA00022833"/>
    </source>
</evidence>